<evidence type="ECO:0000256" key="3">
    <source>
        <dbReference type="ARBA" id="ARBA00022475"/>
    </source>
</evidence>
<keyword evidence="3" id="KW-1003">Cell membrane</keyword>
<organism evidence="10 11">
    <name type="scientific">Jeotgalicoccus meleagridis</name>
    <dbReference type="NCBI Taxonomy" id="2759181"/>
    <lineage>
        <taxon>Bacteria</taxon>
        <taxon>Bacillati</taxon>
        <taxon>Bacillota</taxon>
        <taxon>Bacilli</taxon>
        <taxon>Bacillales</taxon>
        <taxon>Staphylococcaceae</taxon>
        <taxon>Jeotgalicoccus</taxon>
    </lineage>
</organism>
<protein>
    <submittedName>
        <fullName evidence="10">Multidrug resistance protein EbrB</fullName>
    </submittedName>
</protein>
<keyword evidence="5 9" id="KW-1133">Transmembrane helix</keyword>
<dbReference type="FunFam" id="1.10.3730.20:FF:000001">
    <property type="entry name" value="Quaternary ammonium compound resistance transporter SugE"/>
    <property type="match status" value="1"/>
</dbReference>
<dbReference type="RefSeq" id="WP_185125674.1">
    <property type="nucleotide sequence ID" value="NZ_CAJEWD010000008.1"/>
</dbReference>
<dbReference type="SUPFAM" id="SSF103481">
    <property type="entry name" value="Multidrug resistance efflux transporter EmrE"/>
    <property type="match status" value="1"/>
</dbReference>
<dbReference type="InterPro" id="IPR000390">
    <property type="entry name" value="Small_drug/metabolite_transptr"/>
</dbReference>
<keyword evidence="11" id="KW-1185">Reference proteome</keyword>
<dbReference type="Proteomes" id="UP000589351">
    <property type="component" value="Unassembled WGS sequence"/>
</dbReference>
<evidence type="ECO:0000256" key="1">
    <source>
        <dbReference type="ARBA" id="ARBA00004651"/>
    </source>
</evidence>
<evidence type="ECO:0000313" key="11">
    <source>
        <dbReference type="Proteomes" id="UP000589351"/>
    </source>
</evidence>
<keyword evidence="4 8" id="KW-0812">Transmembrane</keyword>
<comment type="similarity">
    <text evidence="7 8">Belongs to the drug/metabolite transporter (DMT) superfamily. Small multidrug resistance (SMR) (TC 2.A.7.1) family.</text>
</comment>
<dbReference type="EMBL" id="CAJEWD010000008">
    <property type="protein sequence ID" value="CAD2077409.1"/>
    <property type="molecule type" value="Genomic_DNA"/>
</dbReference>
<dbReference type="AlphaFoldDB" id="A0A6V7RHC1"/>
<dbReference type="PANTHER" id="PTHR30561">
    <property type="entry name" value="SMR FAMILY PROTON-DEPENDENT DRUG EFFLUX TRANSPORTER SUGE"/>
    <property type="match status" value="1"/>
</dbReference>
<feature type="transmembrane region" description="Helical" evidence="9">
    <location>
        <begin position="60"/>
        <end position="81"/>
    </location>
</feature>
<dbReference type="PANTHER" id="PTHR30561:SF1">
    <property type="entry name" value="MULTIDRUG TRANSPORTER EMRE"/>
    <property type="match status" value="1"/>
</dbReference>
<evidence type="ECO:0000256" key="6">
    <source>
        <dbReference type="ARBA" id="ARBA00023136"/>
    </source>
</evidence>
<sequence>MNLKYFSILIVSILFEVFATSMLNLSQGFSVIGPTIALFIGYAISFTLLVIALRGIPLSIAYSVWAGLGTVGTAIVGIFLFNEVLTLINISGLVIIIVGVIVMNMSGNKEETEESVV</sequence>
<evidence type="ECO:0000256" key="2">
    <source>
        <dbReference type="ARBA" id="ARBA00022448"/>
    </source>
</evidence>
<evidence type="ECO:0000256" key="8">
    <source>
        <dbReference type="RuleBase" id="RU003942"/>
    </source>
</evidence>
<dbReference type="InterPro" id="IPR045324">
    <property type="entry name" value="Small_multidrug_res"/>
</dbReference>
<name>A0A6V7RHC1_9STAP</name>
<comment type="subcellular location">
    <subcellularLocation>
        <location evidence="1 8">Cell membrane</location>
        <topology evidence="1 8">Multi-pass membrane protein</topology>
    </subcellularLocation>
</comment>
<evidence type="ECO:0000256" key="4">
    <source>
        <dbReference type="ARBA" id="ARBA00022692"/>
    </source>
</evidence>
<reference evidence="10 11" key="1">
    <citation type="submission" date="2020-07" db="EMBL/GenBank/DDBJ databases">
        <authorList>
            <person name="Criscuolo A."/>
        </authorList>
    </citation>
    <scope>NUCLEOTIDE SEQUENCE [LARGE SCALE GENOMIC DNA]</scope>
    <source>
        <strain evidence="10">CIP111649</strain>
    </source>
</reference>
<dbReference type="Gene3D" id="1.10.3730.20">
    <property type="match status" value="1"/>
</dbReference>
<keyword evidence="2" id="KW-0813">Transport</keyword>
<comment type="caution">
    <text evidence="10">The sequence shown here is derived from an EMBL/GenBank/DDBJ whole genome shotgun (WGS) entry which is preliminary data.</text>
</comment>
<keyword evidence="6 9" id="KW-0472">Membrane</keyword>
<gene>
    <name evidence="10" type="primary">ebrB_2</name>
    <name evidence="10" type="ORF">JEODO184_01146</name>
</gene>
<feature type="transmembrane region" description="Helical" evidence="9">
    <location>
        <begin position="87"/>
        <end position="105"/>
    </location>
</feature>
<evidence type="ECO:0000313" key="10">
    <source>
        <dbReference type="EMBL" id="CAD2077409.1"/>
    </source>
</evidence>
<dbReference type="GO" id="GO:0005886">
    <property type="term" value="C:plasma membrane"/>
    <property type="evidence" value="ECO:0007669"/>
    <property type="project" value="UniProtKB-SubCell"/>
</dbReference>
<evidence type="ECO:0000256" key="5">
    <source>
        <dbReference type="ARBA" id="ARBA00022989"/>
    </source>
</evidence>
<dbReference type="Pfam" id="PF00893">
    <property type="entry name" value="Multi_Drug_Res"/>
    <property type="match status" value="1"/>
</dbReference>
<feature type="transmembrane region" description="Helical" evidence="9">
    <location>
        <begin position="29"/>
        <end position="53"/>
    </location>
</feature>
<evidence type="ECO:0000256" key="7">
    <source>
        <dbReference type="ARBA" id="ARBA00038032"/>
    </source>
</evidence>
<dbReference type="InterPro" id="IPR037185">
    <property type="entry name" value="EmrE-like"/>
</dbReference>
<evidence type="ECO:0000256" key="9">
    <source>
        <dbReference type="SAM" id="Phobius"/>
    </source>
</evidence>
<accession>A0A6V7RHC1</accession>
<dbReference type="GO" id="GO:0022857">
    <property type="term" value="F:transmembrane transporter activity"/>
    <property type="evidence" value="ECO:0007669"/>
    <property type="project" value="InterPro"/>
</dbReference>
<proteinExistence type="inferred from homology"/>